<dbReference type="AlphaFoldDB" id="A0A7X4RWF8"/>
<protein>
    <recommendedName>
        <fullName evidence="3">Adenosylcobinamide amidohydrolase</fullName>
    </recommendedName>
</protein>
<dbReference type="InterPro" id="IPR052209">
    <property type="entry name" value="CbiZ"/>
</dbReference>
<evidence type="ECO:0008006" key="3">
    <source>
        <dbReference type="Google" id="ProtNLM"/>
    </source>
</evidence>
<evidence type="ECO:0000313" key="2">
    <source>
        <dbReference type="Proteomes" id="UP000462621"/>
    </source>
</evidence>
<dbReference type="EMBL" id="WEKT01000065">
    <property type="protein sequence ID" value="MZI95648.1"/>
    <property type="molecule type" value="Genomic_DNA"/>
</dbReference>
<name>A0A7X4RWF8_9VIBR</name>
<evidence type="ECO:0000313" key="1">
    <source>
        <dbReference type="EMBL" id="MZI95648.1"/>
    </source>
</evidence>
<reference evidence="1 2" key="1">
    <citation type="submission" date="2019-10" db="EMBL/GenBank/DDBJ databases">
        <title>Vibrio sp. nov. isolated from a shrimp pond.</title>
        <authorList>
            <person name="Gomez-Gil B."/>
            <person name="Enciso-Ibarra J."/>
            <person name="Enciso-Ibarra K."/>
            <person name="Bolan-Mejia C."/>
        </authorList>
    </citation>
    <scope>NUCLEOTIDE SEQUENCE [LARGE SCALE GENOMIC DNA]</scope>
    <source>
        <strain evidence="1 2">CAIM 722</strain>
    </source>
</reference>
<dbReference type="PANTHER" id="PTHR35336:SF5">
    <property type="entry name" value="ADENOSYLCOBINAMIDE AMIDOHYDROLASE"/>
    <property type="match status" value="1"/>
</dbReference>
<proteinExistence type="predicted"/>
<accession>A0A7X4RWF8</accession>
<keyword evidence="2" id="KW-1185">Reference proteome</keyword>
<dbReference type="InterPro" id="IPR002808">
    <property type="entry name" value="AdoCbi_amidolase"/>
</dbReference>
<sequence>MFSVGSIEDDNYLVLLPSHRCTVLSSAVLNGGLTEANSFLNLKVGKQTPPPWLPPEETLQCKATKLSLPPNTIGMMTAASMASLGYSKQMTDVLTVECWVTSGLSNTRRVGDIADETPVAGTINILLAIHQSLTPAALVEAMMLLTEAKVTVIRDLGIVSPISTLPASGTGTDSHVVFCPEQPATYSYCGKHTKLGELIGKSVIEACQLSLDHSLSWSPSFV</sequence>
<organism evidence="1 2">
    <name type="scientific">Vibrio eleionomae</name>
    <dbReference type="NCBI Taxonomy" id="2653505"/>
    <lineage>
        <taxon>Bacteria</taxon>
        <taxon>Pseudomonadati</taxon>
        <taxon>Pseudomonadota</taxon>
        <taxon>Gammaproteobacteria</taxon>
        <taxon>Vibrionales</taxon>
        <taxon>Vibrionaceae</taxon>
        <taxon>Vibrio</taxon>
    </lineage>
</organism>
<dbReference type="Proteomes" id="UP000462621">
    <property type="component" value="Unassembled WGS sequence"/>
</dbReference>
<gene>
    <name evidence="1" type="ORF">F9817_20920</name>
</gene>
<dbReference type="Pfam" id="PF01955">
    <property type="entry name" value="CbiZ"/>
    <property type="match status" value="1"/>
</dbReference>
<dbReference type="RefSeq" id="WP_161158145.1">
    <property type="nucleotide sequence ID" value="NZ_WEKT01000065.1"/>
</dbReference>
<comment type="caution">
    <text evidence="1">The sequence shown here is derived from an EMBL/GenBank/DDBJ whole genome shotgun (WGS) entry which is preliminary data.</text>
</comment>
<dbReference type="PANTHER" id="PTHR35336">
    <property type="entry name" value="ADENOSYLCOBINAMIDE AMIDOHYDROLASE"/>
    <property type="match status" value="1"/>
</dbReference>